<dbReference type="AlphaFoldDB" id="A0A381NZA4"/>
<organism evidence="1">
    <name type="scientific">marine metagenome</name>
    <dbReference type="NCBI Taxonomy" id="408172"/>
    <lineage>
        <taxon>unclassified sequences</taxon>
        <taxon>metagenomes</taxon>
        <taxon>ecological metagenomes</taxon>
    </lineage>
</organism>
<gene>
    <name evidence="1" type="ORF">METZ01_LOCUS12388</name>
</gene>
<protein>
    <submittedName>
        <fullName evidence="1">Uncharacterized protein</fullName>
    </submittedName>
</protein>
<proteinExistence type="predicted"/>
<dbReference type="EMBL" id="UINC01000684">
    <property type="protein sequence ID" value="SUZ59534.1"/>
    <property type="molecule type" value="Genomic_DNA"/>
</dbReference>
<sequence>MTQEHINDKLKLQIAINALIELRSEAQSGSYEMCTIDATLGNLGVPREYLTSAERGILKHYNVFE</sequence>
<name>A0A381NZA4_9ZZZZ</name>
<reference evidence="1" key="1">
    <citation type="submission" date="2018-05" db="EMBL/GenBank/DDBJ databases">
        <authorList>
            <person name="Lanie J.A."/>
            <person name="Ng W.-L."/>
            <person name="Kazmierczak K.M."/>
            <person name="Andrzejewski T.M."/>
            <person name="Davidsen T.M."/>
            <person name="Wayne K.J."/>
            <person name="Tettelin H."/>
            <person name="Glass J.I."/>
            <person name="Rusch D."/>
            <person name="Podicherti R."/>
            <person name="Tsui H.-C.T."/>
            <person name="Winkler M.E."/>
        </authorList>
    </citation>
    <scope>NUCLEOTIDE SEQUENCE</scope>
</reference>
<evidence type="ECO:0000313" key="1">
    <source>
        <dbReference type="EMBL" id="SUZ59534.1"/>
    </source>
</evidence>
<accession>A0A381NZA4</accession>